<evidence type="ECO:0000313" key="1">
    <source>
        <dbReference type="EMBL" id="OIJ28711.1"/>
    </source>
</evidence>
<name>A0A1J4NCR8_9ACTN</name>
<organism evidence="1 2">
    <name type="scientific">Nocardioides luteus</name>
    <dbReference type="NCBI Taxonomy" id="1844"/>
    <lineage>
        <taxon>Bacteria</taxon>
        <taxon>Bacillati</taxon>
        <taxon>Actinomycetota</taxon>
        <taxon>Actinomycetes</taxon>
        <taxon>Propionibacteriales</taxon>
        <taxon>Nocardioidaceae</taxon>
        <taxon>Nocardioides</taxon>
    </lineage>
</organism>
<reference evidence="1" key="1">
    <citation type="submission" date="2016-10" db="EMBL/GenBank/DDBJ databases">
        <title>Draft Genome Sequence of Nocardioides luteus Strain BAFB, an Alkane-Degrading Bacterium Isolated from JP-7 Polluted Soil.</title>
        <authorList>
            <person name="Brown L."/>
            <person name="Ruiz O.N."/>
            <person name="Gunasekera T."/>
        </authorList>
    </citation>
    <scope>NUCLEOTIDE SEQUENCE [LARGE SCALE GENOMIC DNA]</scope>
    <source>
        <strain evidence="1">BAFB</strain>
    </source>
</reference>
<protein>
    <submittedName>
        <fullName evidence="1">Uncharacterized protein</fullName>
    </submittedName>
</protein>
<accession>A0A1J4NCR8</accession>
<dbReference type="EMBL" id="JZDQ02000001">
    <property type="protein sequence ID" value="OIJ28711.1"/>
    <property type="molecule type" value="Genomic_DNA"/>
</dbReference>
<comment type="caution">
    <text evidence="1">The sequence shown here is derived from an EMBL/GenBank/DDBJ whole genome shotgun (WGS) entry which is preliminary data.</text>
</comment>
<gene>
    <name evidence="1" type="ORF">UG56_000315</name>
</gene>
<sequence length="144" mass="14992">MAAQLLVLPVLATGLTSCGDPIDDYCQSLKGHQAELTKTLGEGDTGGLIAALPVFEDLERNAPDDIAKDWKTLTTAISGLDTALQDAGVSPDDFENGKPPEGVGAAEAKKIADAATKVSSTKTQEASVRVQQQARDVCHTSLTL</sequence>
<keyword evidence="2" id="KW-1185">Reference proteome</keyword>
<dbReference type="Proteomes" id="UP000033772">
    <property type="component" value="Unassembled WGS sequence"/>
</dbReference>
<dbReference type="AlphaFoldDB" id="A0A1J4NCR8"/>
<proteinExistence type="predicted"/>
<dbReference type="STRING" id="1844.UG56_000315"/>
<evidence type="ECO:0000313" key="2">
    <source>
        <dbReference type="Proteomes" id="UP000033772"/>
    </source>
</evidence>